<protein>
    <submittedName>
        <fullName evidence="9">Cytochrome c556</fullName>
    </submittedName>
</protein>
<dbReference type="GO" id="GO:0005506">
    <property type="term" value="F:iron ion binding"/>
    <property type="evidence" value="ECO:0007669"/>
    <property type="project" value="InterPro"/>
</dbReference>
<comment type="PTM">
    <text evidence="7">Binds 1 heme group per subunit.</text>
</comment>
<dbReference type="Gene3D" id="1.20.120.10">
    <property type="entry name" value="Cytochrome c/b562"/>
    <property type="match status" value="1"/>
</dbReference>
<dbReference type="EMBL" id="FTOM01000001">
    <property type="protein sequence ID" value="SIS55720.1"/>
    <property type="molecule type" value="Genomic_DNA"/>
</dbReference>
<organism evidence="9 10">
    <name type="scientific">Phaeovulum vinaykumarii</name>
    <dbReference type="NCBI Taxonomy" id="407234"/>
    <lineage>
        <taxon>Bacteria</taxon>
        <taxon>Pseudomonadati</taxon>
        <taxon>Pseudomonadota</taxon>
        <taxon>Alphaproteobacteria</taxon>
        <taxon>Rhodobacterales</taxon>
        <taxon>Paracoccaceae</taxon>
        <taxon>Phaeovulum</taxon>
    </lineage>
</organism>
<dbReference type="SUPFAM" id="SSF47175">
    <property type="entry name" value="Cytochromes"/>
    <property type="match status" value="1"/>
</dbReference>
<feature type="binding site" description="axial binding residue" evidence="6">
    <location>
        <position position="146"/>
    </location>
    <ligand>
        <name>heme c</name>
        <dbReference type="ChEBI" id="CHEBI:61717"/>
    </ligand>
    <ligandPart>
        <name>Fe</name>
        <dbReference type="ChEBI" id="CHEBI:18248"/>
    </ligandPart>
</feature>
<dbReference type="PRINTS" id="PR00608">
    <property type="entry name" value="CYTCHROMECII"/>
</dbReference>
<keyword evidence="10" id="KW-1185">Reference proteome</keyword>
<dbReference type="InterPro" id="IPR015984">
    <property type="entry name" value="Cyt_c_prime_subgr"/>
</dbReference>
<evidence type="ECO:0000256" key="5">
    <source>
        <dbReference type="ARBA" id="ARBA00023004"/>
    </source>
</evidence>
<dbReference type="Proteomes" id="UP000186098">
    <property type="component" value="Unassembled WGS sequence"/>
</dbReference>
<evidence type="ECO:0000313" key="9">
    <source>
        <dbReference type="EMBL" id="SIS55720.1"/>
    </source>
</evidence>
<evidence type="ECO:0000256" key="4">
    <source>
        <dbReference type="ARBA" id="ARBA00022982"/>
    </source>
</evidence>
<keyword evidence="3 6" id="KW-0479">Metal-binding</keyword>
<dbReference type="GO" id="GO:0020037">
    <property type="term" value="F:heme binding"/>
    <property type="evidence" value="ECO:0007669"/>
    <property type="project" value="InterPro"/>
</dbReference>
<keyword evidence="5 6" id="KW-0408">Iron</keyword>
<proteinExistence type="predicted"/>
<dbReference type="AlphaFoldDB" id="A0A1N7K2A6"/>
<accession>A0A1N7K2A6</accession>
<dbReference type="GO" id="GO:0009055">
    <property type="term" value="F:electron transfer activity"/>
    <property type="evidence" value="ECO:0007669"/>
    <property type="project" value="InterPro"/>
</dbReference>
<dbReference type="InterPro" id="IPR012127">
    <property type="entry name" value="Cyt_c_prime"/>
</dbReference>
<keyword evidence="2 7" id="KW-0349">Heme</keyword>
<dbReference type="InterPro" id="IPR010980">
    <property type="entry name" value="Cyt_c/b562"/>
</dbReference>
<evidence type="ECO:0000256" key="2">
    <source>
        <dbReference type="ARBA" id="ARBA00022617"/>
    </source>
</evidence>
<dbReference type="STRING" id="407234.SAMN05421795_101552"/>
<keyword evidence="8" id="KW-0732">Signal</keyword>
<dbReference type="GO" id="GO:0022900">
    <property type="term" value="P:electron transport chain"/>
    <property type="evidence" value="ECO:0007669"/>
    <property type="project" value="InterPro"/>
</dbReference>
<dbReference type="GO" id="GO:0042597">
    <property type="term" value="C:periplasmic space"/>
    <property type="evidence" value="ECO:0007669"/>
    <property type="project" value="InterPro"/>
</dbReference>
<evidence type="ECO:0000256" key="3">
    <source>
        <dbReference type="ARBA" id="ARBA00022723"/>
    </source>
</evidence>
<evidence type="ECO:0000256" key="6">
    <source>
        <dbReference type="PIRSR" id="PIRSR000027-1"/>
    </source>
</evidence>
<dbReference type="InterPro" id="IPR002321">
    <property type="entry name" value="Cyt_c_II"/>
</dbReference>
<feature type="binding site" description="covalent" evidence="7">
    <location>
        <position position="142"/>
    </location>
    <ligand>
        <name>heme c</name>
        <dbReference type="ChEBI" id="CHEBI:61717"/>
    </ligand>
</feature>
<name>A0A1N7K2A6_9RHOB</name>
<feature type="binding site" description="covalent" evidence="7">
    <location>
        <position position="145"/>
    </location>
    <ligand>
        <name>heme c</name>
        <dbReference type="ChEBI" id="CHEBI:61717"/>
    </ligand>
</feature>
<evidence type="ECO:0000256" key="8">
    <source>
        <dbReference type="SAM" id="SignalP"/>
    </source>
</evidence>
<evidence type="ECO:0000256" key="7">
    <source>
        <dbReference type="PIRSR" id="PIRSR000027-2"/>
    </source>
</evidence>
<dbReference type="Pfam" id="PF01322">
    <property type="entry name" value="Cytochrom_C_2"/>
    <property type="match status" value="1"/>
</dbReference>
<dbReference type="RefSeq" id="WP_076363354.1">
    <property type="nucleotide sequence ID" value="NZ_FTOM01000001.1"/>
</dbReference>
<dbReference type="OrthoDB" id="7596534at2"/>
<keyword evidence="4" id="KW-0249">Electron transport</keyword>
<dbReference type="PIRSF" id="PIRSF000027">
    <property type="entry name" value="Cytc_c_prime"/>
    <property type="match status" value="1"/>
</dbReference>
<evidence type="ECO:0000256" key="1">
    <source>
        <dbReference type="ARBA" id="ARBA00022448"/>
    </source>
</evidence>
<evidence type="ECO:0000313" key="10">
    <source>
        <dbReference type="Proteomes" id="UP000186098"/>
    </source>
</evidence>
<feature type="chain" id="PRO_5013360573" evidence="8">
    <location>
        <begin position="23"/>
        <end position="154"/>
    </location>
</feature>
<dbReference type="PROSITE" id="PS51009">
    <property type="entry name" value="CYTCII"/>
    <property type="match status" value="1"/>
</dbReference>
<sequence>MKKSILAALAACTLALPLAAQANEAENIAAARQGYYKLMGLDMGALAAMAKGDVEYNAEAAKLHAANLVALTGYSPKGLYAPGTSNADIPGKTRALPAIWEDMAGVSAKGKAYHEALMELAAVAGDGRAALAPAVGKLGGTCKSCHDDYRAKDF</sequence>
<keyword evidence="1" id="KW-0813">Transport</keyword>
<gene>
    <name evidence="9" type="ORF">SAMN05421795_101552</name>
</gene>
<reference evidence="10" key="1">
    <citation type="submission" date="2017-01" db="EMBL/GenBank/DDBJ databases">
        <authorList>
            <person name="Varghese N."/>
            <person name="Submissions S."/>
        </authorList>
    </citation>
    <scope>NUCLEOTIDE SEQUENCE [LARGE SCALE GENOMIC DNA]</scope>
    <source>
        <strain evidence="10">DSM 18714</strain>
    </source>
</reference>
<feature type="signal peptide" evidence="8">
    <location>
        <begin position="1"/>
        <end position="22"/>
    </location>
</feature>